<dbReference type="PROSITE" id="PS51272">
    <property type="entry name" value="SLH"/>
    <property type="match status" value="3"/>
</dbReference>
<feature type="domain" description="SLH" evidence="3">
    <location>
        <begin position="304"/>
        <end position="366"/>
    </location>
</feature>
<keyword evidence="1" id="KW-0677">Repeat</keyword>
<feature type="domain" description="SLH" evidence="3">
    <location>
        <begin position="376"/>
        <end position="438"/>
    </location>
</feature>
<sequence>MKRAFSLILIIVMILTSQVAFAQIPFVEGGVIGDVALDGTYEYEEMFFLTGKPMTLKGIVKVPAVPNKDTYTQKVTFSLANTAENITLTRNITYDVVKTQKDAVTQTLYEKTITKFDETIVTNEGTFTLGKYTFNDSRIYDHSPSVSYFAGQLVGERTYYLNGDYLTNSGYIKIVDEGDPIVGYEHQWGKSETMVNRQEITHSIPNPNYDATVRGSQENLVWHAALDINLASTQKVDFIYQGTDPQSISFRGSYFKVTTEENVLSVKYDLPTLTSAGDVDYTVTKRNQSEMNKSKEVILETKALITPKIRDIGDHWAKEDVFLLTSLEIFDVKQEYFAPDAYISRLEFGKAVVNALAGVLPEATRTDLIKRKRPGVTTPYLDVLPDDPDYQYFEYIHEHQLMSGENRYFKPDEPITRAEMVAVLIKALGLEYLAPNPPYKTVFTDDSKIAEWAKDYVYMANEIGLVTGYDDGSFKPLNRVTKAEAASMIHALIKHLKDEITYDYREKIINR</sequence>
<evidence type="ECO:0000313" key="4">
    <source>
        <dbReference type="EMBL" id="MBF4695183.1"/>
    </source>
</evidence>
<dbReference type="InterPro" id="IPR001119">
    <property type="entry name" value="SLH_dom"/>
</dbReference>
<reference evidence="4 5" key="1">
    <citation type="submission" date="2020-11" db="EMBL/GenBank/DDBJ databases">
        <title>Fusibacter basophilias sp. nov.</title>
        <authorList>
            <person name="Qiu D."/>
        </authorList>
    </citation>
    <scope>NUCLEOTIDE SEQUENCE [LARGE SCALE GENOMIC DNA]</scope>
    <source>
        <strain evidence="4 5">Q10-2</strain>
    </source>
</reference>
<keyword evidence="5" id="KW-1185">Reference proteome</keyword>
<dbReference type="RefSeq" id="WP_194703426.1">
    <property type="nucleotide sequence ID" value="NZ_JADKNH010000013.1"/>
</dbReference>
<dbReference type="Proteomes" id="UP000614200">
    <property type="component" value="Unassembled WGS sequence"/>
</dbReference>
<evidence type="ECO:0000259" key="3">
    <source>
        <dbReference type="PROSITE" id="PS51272"/>
    </source>
</evidence>
<dbReference type="Pfam" id="PF00395">
    <property type="entry name" value="SLH"/>
    <property type="match status" value="3"/>
</dbReference>
<feature type="domain" description="SLH" evidence="3">
    <location>
        <begin position="440"/>
        <end position="503"/>
    </location>
</feature>
<dbReference type="EMBL" id="JADKNH010000013">
    <property type="protein sequence ID" value="MBF4695183.1"/>
    <property type="molecule type" value="Genomic_DNA"/>
</dbReference>
<gene>
    <name evidence="4" type="ORF">ISU02_18950</name>
</gene>
<evidence type="ECO:0000256" key="1">
    <source>
        <dbReference type="ARBA" id="ARBA00022737"/>
    </source>
</evidence>
<proteinExistence type="predicted"/>
<feature type="signal peptide" evidence="2">
    <location>
        <begin position="1"/>
        <end position="22"/>
    </location>
</feature>
<accession>A0ABR9ZXI8</accession>
<evidence type="ECO:0000313" key="5">
    <source>
        <dbReference type="Proteomes" id="UP000614200"/>
    </source>
</evidence>
<feature type="chain" id="PRO_5046501667" evidence="2">
    <location>
        <begin position="23"/>
        <end position="511"/>
    </location>
</feature>
<comment type="caution">
    <text evidence="4">The sequence shown here is derived from an EMBL/GenBank/DDBJ whole genome shotgun (WGS) entry which is preliminary data.</text>
</comment>
<keyword evidence="2" id="KW-0732">Signal</keyword>
<evidence type="ECO:0000256" key="2">
    <source>
        <dbReference type="SAM" id="SignalP"/>
    </source>
</evidence>
<protein>
    <submittedName>
        <fullName evidence="4">S-layer homology domain-containing protein</fullName>
    </submittedName>
</protein>
<name>A0ABR9ZXI8_9FIRM</name>
<organism evidence="4 5">
    <name type="scientific">Fusibacter ferrireducens</name>
    <dbReference type="NCBI Taxonomy" id="2785058"/>
    <lineage>
        <taxon>Bacteria</taxon>
        <taxon>Bacillati</taxon>
        <taxon>Bacillota</taxon>
        <taxon>Clostridia</taxon>
        <taxon>Eubacteriales</taxon>
        <taxon>Eubacteriales Family XII. Incertae Sedis</taxon>
        <taxon>Fusibacter</taxon>
    </lineage>
</organism>